<feature type="region of interest" description="Disordered" evidence="1">
    <location>
        <begin position="44"/>
        <end position="100"/>
    </location>
</feature>
<feature type="domain" description="PEGA" evidence="3">
    <location>
        <begin position="188"/>
        <end position="256"/>
    </location>
</feature>
<feature type="chain" id="PRO_5020377164" description="PEGA domain-containing protein" evidence="2">
    <location>
        <begin position="45"/>
        <end position="636"/>
    </location>
</feature>
<accession>A0A4P2Q0I5</accession>
<dbReference type="InterPro" id="IPR011990">
    <property type="entry name" value="TPR-like_helical_dom_sf"/>
</dbReference>
<feature type="signal peptide" evidence="2">
    <location>
        <begin position="1"/>
        <end position="44"/>
    </location>
</feature>
<organism evidence="4 5">
    <name type="scientific">Sorangium cellulosum</name>
    <name type="common">Polyangium cellulosum</name>
    <dbReference type="NCBI Taxonomy" id="56"/>
    <lineage>
        <taxon>Bacteria</taxon>
        <taxon>Pseudomonadati</taxon>
        <taxon>Myxococcota</taxon>
        <taxon>Polyangia</taxon>
        <taxon>Polyangiales</taxon>
        <taxon>Polyangiaceae</taxon>
        <taxon>Sorangium</taxon>
    </lineage>
</organism>
<gene>
    <name evidence="4" type="ORF">SOCEGT47_032340</name>
</gene>
<evidence type="ECO:0000313" key="4">
    <source>
        <dbReference type="EMBL" id="AUX22727.1"/>
    </source>
</evidence>
<feature type="domain" description="PEGA" evidence="3">
    <location>
        <begin position="333"/>
        <end position="398"/>
    </location>
</feature>
<dbReference type="Proteomes" id="UP000295781">
    <property type="component" value="Chromosome"/>
</dbReference>
<dbReference type="SUPFAM" id="SSF48452">
    <property type="entry name" value="TPR-like"/>
    <property type="match status" value="1"/>
</dbReference>
<keyword evidence="2" id="KW-0732">Signal</keyword>
<dbReference type="PANTHER" id="PTHR36194:SF1">
    <property type="entry name" value="S-LAYER-LIKE PROTEIN"/>
    <property type="match status" value="1"/>
</dbReference>
<dbReference type="Gene3D" id="1.25.40.10">
    <property type="entry name" value="Tetratricopeptide repeat domain"/>
    <property type="match status" value="1"/>
</dbReference>
<evidence type="ECO:0000259" key="3">
    <source>
        <dbReference type="Pfam" id="PF08308"/>
    </source>
</evidence>
<dbReference type="OrthoDB" id="5484597at2"/>
<dbReference type="AlphaFoldDB" id="A0A4P2Q0I5"/>
<name>A0A4P2Q0I5_SORCE</name>
<evidence type="ECO:0000256" key="1">
    <source>
        <dbReference type="SAM" id="MobiDB-lite"/>
    </source>
</evidence>
<evidence type="ECO:0000313" key="5">
    <source>
        <dbReference type="Proteomes" id="UP000295781"/>
    </source>
</evidence>
<evidence type="ECO:0000256" key="2">
    <source>
        <dbReference type="SAM" id="SignalP"/>
    </source>
</evidence>
<protein>
    <recommendedName>
        <fullName evidence="3">PEGA domain-containing protein</fullName>
    </recommendedName>
</protein>
<dbReference type="EMBL" id="CP012670">
    <property type="protein sequence ID" value="AUX22727.1"/>
    <property type="molecule type" value="Genomic_DNA"/>
</dbReference>
<dbReference type="InterPro" id="IPR013229">
    <property type="entry name" value="PEGA"/>
</dbReference>
<reference evidence="4 5" key="1">
    <citation type="submission" date="2015-09" db="EMBL/GenBank/DDBJ databases">
        <title>Sorangium comparison.</title>
        <authorList>
            <person name="Zaburannyi N."/>
            <person name="Bunk B."/>
            <person name="Overmann J."/>
            <person name="Mueller R."/>
        </authorList>
    </citation>
    <scope>NUCLEOTIDE SEQUENCE [LARGE SCALE GENOMIC DNA]</scope>
    <source>
        <strain evidence="4 5">So ceGT47</strain>
    </source>
</reference>
<sequence length="636" mass="66882">MDLRARRVGASPLPLARRRGAAARRLRALSAALALAIAAGPALAQPTPAGAGDAPETGAGDAPKTGAGDAPKTGAAEGAPGAGVEGAAPAEEAPVSEATRQEARLHFEKGLALLREGAWSPALAEFLLSRKLYPTRAATNNAAIALRKLQRYDEALEMFETFLRDFTMSAAERAVAQREIAELRTLVGTLDITSAEPGASIVVSGEDRGQYPPVKPIRVAAGAHVVRVFKEGFEPVETRVYVAGGQTVTVDAKLRRLTRSGRLRVVERTGKTVDVVVDNVVVGRTPWLGTLSVGDHMVALRGDGKLGTQPTAAPVRPQELTTLSLLAEDLDASLRVDPTPPGASVWINSVNVGNGVWLGRLRVGAHRVEVKADGFLPATRTVTLQKGQRQNLSVSLERDEDAEMWRKPPKITLDASASFLVAPTLGGEITSGCSGGCSSSLGLGGLGMIHGGYEFGSGLGLGVEAGVLFATQQIDERPAGLTPVGFRDPLRGTANDALRLTGFLAGATFGYHLGEAFPTLLRLGAGVLRGEVRDERTGRFETSAGEAFSTYPVVDFAPTTYFYAAPEARLGMRLGERWEASAGLKLLLLIGLSKPAWDRTIELAASTDGIGTYAPDALMGDFVLMVAPGASLRYQF</sequence>
<dbReference type="Pfam" id="PF08308">
    <property type="entry name" value="PEGA"/>
    <property type="match status" value="2"/>
</dbReference>
<feature type="compositionally biased region" description="Low complexity" evidence="1">
    <location>
        <begin position="85"/>
        <end position="98"/>
    </location>
</feature>
<proteinExistence type="predicted"/>
<dbReference type="PANTHER" id="PTHR36194">
    <property type="entry name" value="S-LAYER-LIKE PROTEIN"/>
    <property type="match status" value="1"/>
</dbReference>